<accession>T1I1J9</accession>
<dbReference type="EMBL" id="ACPB03034508">
    <property type="status" value="NOT_ANNOTATED_CDS"/>
    <property type="molecule type" value="Genomic_DNA"/>
</dbReference>
<dbReference type="VEuPathDB" id="VectorBase:RPRC010169"/>
<sequence length="42" mass="4594">MSKIDITFSKFLFTNLFGFVCAADSPNFIVCAALLSVIFACQ</sequence>
<evidence type="ECO:0000313" key="2">
    <source>
        <dbReference type="Proteomes" id="UP000015103"/>
    </source>
</evidence>
<dbReference type="InParanoid" id="T1I1J9"/>
<dbReference type="AlphaFoldDB" id="T1I1J9"/>
<name>T1I1J9_RHOPR</name>
<dbReference type="Proteomes" id="UP000015103">
    <property type="component" value="Unassembled WGS sequence"/>
</dbReference>
<keyword evidence="2" id="KW-1185">Reference proteome</keyword>
<organism evidence="1 2">
    <name type="scientific">Rhodnius prolixus</name>
    <name type="common">Triatomid bug</name>
    <dbReference type="NCBI Taxonomy" id="13249"/>
    <lineage>
        <taxon>Eukaryota</taxon>
        <taxon>Metazoa</taxon>
        <taxon>Ecdysozoa</taxon>
        <taxon>Arthropoda</taxon>
        <taxon>Hexapoda</taxon>
        <taxon>Insecta</taxon>
        <taxon>Pterygota</taxon>
        <taxon>Neoptera</taxon>
        <taxon>Paraneoptera</taxon>
        <taxon>Hemiptera</taxon>
        <taxon>Heteroptera</taxon>
        <taxon>Panheteroptera</taxon>
        <taxon>Cimicomorpha</taxon>
        <taxon>Reduviidae</taxon>
        <taxon>Triatominae</taxon>
        <taxon>Rhodnius</taxon>
    </lineage>
</organism>
<dbReference type="HOGENOM" id="CLU_3263339_0_0_1"/>
<proteinExistence type="predicted"/>
<dbReference type="EnsemblMetazoa" id="RPRC010169-RA">
    <property type="protein sequence ID" value="RPRC010169-PA"/>
    <property type="gene ID" value="RPRC010169"/>
</dbReference>
<evidence type="ECO:0000313" key="1">
    <source>
        <dbReference type="EnsemblMetazoa" id="RPRC010169-PA"/>
    </source>
</evidence>
<protein>
    <submittedName>
        <fullName evidence="1">Uncharacterized protein</fullName>
    </submittedName>
</protein>
<reference evidence="1" key="1">
    <citation type="submission" date="2015-05" db="UniProtKB">
        <authorList>
            <consortium name="EnsemblMetazoa"/>
        </authorList>
    </citation>
    <scope>IDENTIFICATION</scope>
</reference>